<gene>
    <name evidence="2" type="ORF">TELCIR_18292</name>
</gene>
<dbReference type="SUPFAM" id="SSF47616">
    <property type="entry name" value="GST C-terminal domain-like"/>
    <property type="match status" value="1"/>
</dbReference>
<keyword evidence="3" id="KW-1185">Reference proteome</keyword>
<dbReference type="InterPro" id="IPR004046">
    <property type="entry name" value="GST_C"/>
</dbReference>
<dbReference type="PANTHER" id="PTHR11571">
    <property type="entry name" value="GLUTATHIONE S-TRANSFERASE"/>
    <property type="match status" value="1"/>
</dbReference>
<organism evidence="2 3">
    <name type="scientific">Teladorsagia circumcincta</name>
    <name type="common">Brown stomach worm</name>
    <name type="synonym">Ostertagia circumcincta</name>
    <dbReference type="NCBI Taxonomy" id="45464"/>
    <lineage>
        <taxon>Eukaryota</taxon>
        <taxon>Metazoa</taxon>
        <taxon>Ecdysozoa</taxon>
        <taxon>Nematoda</taxon>
        <taxon>Chromadorea</taxon>
        <taxon>Rhabditida</taxon>
        <taxon>Rhabditina</taxon>
        <taxon>Rhabditomorpha</taxon>
        <taxon>Strongyloidea</taxon>
        <taxon>Trichostrongylidae</taxon>
        <taxon>Teladorsagia</taxon>
    </lineage>
</organism>
<accession>A0A2G9TQK3</accession>
<dbReference type="GO" id="GO:0004364">
    <property type="term" value="F:glutathione transferase activity"/>
    <property type="evidence" value="ECO:0007669"/>
    <property type="project" value="TreeGrafter"/>
</dbReference>
<dbReference type="InterPro" id="IPR010987">
    <property type="entry name" value="Glutathione-S-Trfase_C-like"/>
</dbReference>
<evidence type="ECO:0000259" key="1">
    <source>
        <dbReference type="PROSITE" id="PS50405"/>
    </source>
</evidence>
<dbReference type="InterPro" id="IPR036282">
    <property type="entry name" value="Glutathione-S-Trfase_C_sf"/>
</dbReference>
<dbReference type="PROSITE" id="PS50405">
    <property type="entry name" value="GST_CTER"/>
    <property type="match status" value="1"/>
</dbReference>
<dbReference type="PANTHER" id="PTHR11571:SF256">
    <property type="entry name" value="GST C-TERMINAL DOMAIN-CONTAINING PROTEIN-RELATED"/>
    <property type="match status" value="1"/>
</dbReference>
<dbReference type="AlphaFoldDB" id="A0A2G9TQK3"/>
<dbReference type="EMBL" id="KZ355909">
    <property type="protein sequence ID" value="PIO60217.1"/>
    <property type="molecule type" value="Genomic_DNA"/>
</dbReference>
<protein>
    <recommendedName>
        <fullName evidence="1">GST C-terminal domain-containing protein</fullName>
    </recommendedName>
</protein>
<name>A0A2G9TQK3_TELCI</name>
<evidence type="ECO:0000313" key="3">
    <source>
        <dbReference type="Proteomes" id="UP000230423"/>
    </source>
</evidence>
<dbReference type="InterPro" id="IPR050213">
    <property type="entry name" value="GST_superfamily"/>
</dbReference>
<dbReference type="Proteomes" id="UP000230423">
    <property type="component" value="Unassembled WGS sequence"/>
</dbReference>
<dbReference type="OrthoDB" id="414243at2759"/>
<reference evidence="2 3" key="1">
    <citation type="submission" date="2015-09" db="EMBL/GenBank/DDBJ databases">
        <title>Draft genome of the parasitic nematode Teladorsagia circumcincta isolate WARC Sus (inbred).</title>
        <authorList>
            <person name="Mitreva M."/>
        </authorList>
    </citation>
    <scope>NUCLEOTIDE SEQUENCE [LARGE SCALE GENOMIC DNA]</scope>
    <source>
        <strain evidence="2 3">S</strain>
    </source>
</reference>
<sequence>MLFDNFALELVAIKDSRVLQYTAGYFVGDSLTWVDLLVADSATLTKKFPTLYDGFPEVKAHAEKIRSIPELKKWIETRPDSDY</sequence>
<dbReference type="Pfam" id="PF14497">
    <property type="entry name" value="GST_C_3"/>
    <property type="match status" value="1"/>
</dbReference>
<evidence type="ECO:0000313" key="2">
    <source>
        <dbReference type="EMBL" id="PIO60217.1"/>
    </source>
</evidence>
<proteinExistence type="predicted"/>
<feature type="domain" description="GST C-terminal" evidence="1">
    <location>
        <begin position="1"/>
        <end position="83"/>
    </location>
</feature>
<dbReference type="Gene3D" id="1.20.1050.10">
    <property type="match status" value="1"/>
</dbReference>
<dbReference type="GO" id="GO:0006749">
    <property type="term" value="P:glutathione metabolic process"/>
    <property type="evidence" value="ECO:0007669"/>
    <property type="project" value="TreeGrafter"/>
</dbReference>